<evidence type="ECO:0000313" key="1">
    <source>
        <dbReference type="EMBL" id="CAI9560456.1"/>
    </source>
</evidence>
<evidence type="ECO:0000313" key="2">
    <source>
        <dbReference type="Proteomes" id="UP001162483"/>
    </source>
</evidence>
<sequence>MHAKCFPCIQMDPVHQCSQFQVLREGKNGRTCRIMLMMGSIVNTSRKGRSSQHILLSLLLLSLFLSKCLK</sequence>
<protein>
    <submittedName>
        <fullName evidence="1">Uncharacterized protein</fullName>
    </submittedName>
</protein>
<accession>A0ABN9CK03</accession>
<proteinExistence type="predicted"/>
<gene>
    <name evidence="1" type="ORF">SPARVUS_LOCUS5252121</name>
</gene>
<keyword evidence="2" id="KW-1185">Reference proteome</keyword>
<organism evidence="1 2">
    <name type="scientific">Staurois parvus</name>
    <dbReference type="NCBI Taxonomy" id="386267"/>
    <lineage>
        <taxon>Eukaryota</taxon>
        <taxon>Metazoa</taxon>
        <taxon>Chordata</taxon>
        <taxon>Craniata</taxon>
        <taxon>Vertebrata</taxon>
        <taxon>Euteleostomi</taxon>
        <taxon>Amphibia</taxon>
        <taxon>Batrachia</taxon>
        <taxon>Anura</taxon>
        <taxon>Neobatrachia</taxon>
        <taxon>Ranoidea</taxon>
        <taxon>Ranidae</taxon>
        <taxon>Staurois</taxon>
    </lineage>
</organism>
<comment type="caution">
    <text evidence="1">The sequence shown here is derived from an EMBL/GenBank/DDBJ whole genome shotgun (WGS) entry which is preliminary data.</text>
</comment>
<dbReference type="Proteomes" id="UP001162483">
    <property type="component" value="Unassembled WGS sequence"/>
</dbReference>
<dbReference type="EMBL" id="CATNWA010010744">
    <property type="protein sequence ID" value="CAI9560456.1"/>
    <property type="molecule type" value="Genomic_DNA"/>
</dbReference>
<reference evidence="1" key="1">
    <citation type="submission" date="2023-05" db="EMBL/GenBank/DDBJ databases">
        <authorList>
            <person name="Stuckert A."/>
        </authorList>
    </citation>
    <scope>NUCLEOTIDE SEQUENCE</scope>
</reference>
<name>A0ABN9CK03_9NEOB</name>